<dbReference type="OrthoDB" id="264354at2759"/>
<keyword evidence="14" id="KW-0436">Ligase</keyword>
<keyword evidence="11" id="KW-0472">Membrane</keyword>
<evidence type="ECO:0000256" key="4">
    <source>
        <dbReference type="ARBA" id="ARBA00022723"/>
    </source>
</evidence>
<dbReference type="Gene3D" id="3.30.40.10">
    <property type="entry name" value="Zinc/RING finger domain, C3HC4 (zinc finger)"/>
    <property type="match status" value="1"/>
</dbReference>
<organism evidence="14 15">
    <name type="scientific">Brachionus plicatilis</name>
    <name type="common">Marine rotifer</name>
    <name type="synonym">Brachionus muelleri</name>
    <dbReference type="NCBI Taxonomy" id="10195"/>
    <lineage>
        <taxon>Eukaryota</taxon>
        <taxon>Metazoa</taxon>
        <taxon>Spiralia</taxon>
        <taxon>Gnathifera</taxon>
        <taxon>Rotifera</taxon>
        <taxon>Eurotatoria</taxon>
        <taxon>Monogononta</taxon>
        <taxon>Pseudotrocha</taxon>
        <taxon>Ploima</taxon>
        <taxon>Brachionidae</taxon>
        <taxon>Brachionus</taxon>
    </lineage>
</organism>
<reference evidence="14 15" key="1">
    <citation type="journal article" date="2018" name="Sci. Rep.">
        <title>Genomic signatures of local adaptation to the degree of environmental predictability in rotifers.</title>
        <authorList>
            <person name="Franch-Gras L."/>
            <person name="Hahn C."/>
            <person name="Garcia-Roger E.M."/>
            <person name="Carmona M.J."/>
            <person name="Serra M."/>
            <person name="Gomez A."/>
        </authorList>
    </citation>
    <scope>NUCLEOTIDE SEQUENCE [LARGE SCALE GENOMIC DNA]</scope>
    <source>
        <strain evidence="14">HYR1</strain>
    </source>
</reference>
<dbReference type="InterPro" id="IPR013083">
    <property type="entry name" value="Znf_RING/FYVE/PHD"/>
</dbReference>
<accession>A0A3M7SX44</accession>
<sequence>MSDSLINQSDTTNKPSTESTLADTDPLIVNAPANTQAECQDDKSSVNSWALMCRICHCEETSEEYLISPCYCTGTLRYVHQSCLQQWLKSNGTKSCELCKFDFIMQTKIRPFKNWEKLDMNHIERRKVLCSVAFHIIAITCVIWSLYVLIERTAEEIKSSNFDWAFWIKLIVVAIGFTGGCVFMYIQCKMWRQYNRVILIQPISEEVLKNSRRKLFAVDPKVNACKSKFKGDDSSSDQVRTVILEN</sequence>
<dbReference type="GO" id="GO:0008270">
    <property type="term" value="F:zinc ion binding"/>
    <property type="evidence" value="ECO:0007669"/>
    <property type="project" value="UniProtKB-KW"/>
</dbReference>
<dbReference type="AlphaFoldDB" id="A0A3M7SX44"/>
<evidence type="ECO:0000259" key="12">
    <source>
        <dbReference type="PROSITE" id="PS50089"/>
    </source>
</evidence>
<feature type="transmembrane region" description="Helical" evidence="11">
    <location>
        <begin position="128"/>
        <end position="149"/>
    </location>
</feature>
<dbReference type="Proteomes" id="UP000276133">
    <property type="component" value="Unassembled WGS sequence"/>
</dbReference>
<dbReference type="GO" id="GO:0002376">
    <property type="term" value="P:immune system process"/>
    <property type="evidence" value="ECO:0007669"/>
    <property type="project" value="UniProtKB-KW"/>
</dbReference>
<evidence type="ECO:0000256" key="2">
    <source>
        <dbReference type="ARBA" id="ARBA00004439"/>
    </source>
</evidence>
<feature type="transmembrane region" description="Helical" evidence="11">
    <location>
        <begin position="164"/>
        <end position="186"/>
    </location>
</feature>
<evidence type="ECO:0000256" key="3">
    <source>
        <dbReference type="ARBA" id="ARBA00004520"/>
    </source>
</evidence>
<evidence type="ECO:0000256" key="5">
    <source>
        <dbReference type="ARBA" id="ARBA00022771"/>
    </source>
</evidence>
<name>A0A3M7SX44_BRAPC</name>
<evidence type="ECO:0000256" key="9">
    <source>
        <dbReference type="PROSITE-ProRule" id="PRU00175"/>
    </source>
</evidence>
<dbReference type="InterPro" id="IPR001841">
    <property type="entry name" value="Znf_RING"/>
</dbReference>
<evidence type="ECO:0000256" key="10">
    <source>
        <dbReference type="SAM" id="MobiDB-lite"/>
    </source>
</evidence>
<keyword evidence="5 9" id="KW-0863">Zinc-finger</keyword>
<comment type="subcellular location">
    <subcellularLocation>
        <location evidence="2">Cytoplasmic vesicle membrane</location>
        <topology evidence="2">Multi-pass membrane protein</topology>
    </subcellularLocation>
    <subcellularLocation>
        <location evidence="3">Early endosome membrane</location>
        <topology evidence="3">Multi-pass membrane protein</topology>
    </subcellularLocation>
    <subcellularLocation>
        <location evidence="1">Lysosome membrane</location>
        <topology evidence="1">Multi-pass membrane protein</topology>
    </subcellularLocation>
</comment>
<feature type="region of interest" description="Disordered" evidence="10">
    <location>
        <begin position="1"/>
        <end position="25"/>
    </location>
</feature>
<keyword evidence="11" id="KW-1133">Transmembrane helix</keyword>
<dbReference type="InterPro" id="IPR011016">
    <property type="entry name" value="Znf_RING-CH"/>
</dbReference>
<dbReference type="SUPFAM" id="SSF57850">
    <property type="entry name" value="RING/U-box"/>
    <property type="match status" value="1"/>
</dbReference>
<dbReference type="GO" id="GO:0016874">
    <property type="term" value="F:ligase activity"/>
    <property type="evidence" value="ECO:0007669"/>
    <property type="project" value="UniProtKB-KW"/>
</dbReference>
<evidence type="ECO:0000256" key="1">
    <source>
        <dbReference type="ARBA" id="ARBA00004155"/>
    </source>
</evidence>
<gene>
    <name evidence="14" type="ORF">BpHYR1_007848</name>
</gene>
<dbReference type="EMBL" id="REGN01000656">
    <property type="protein sequence ID" value="RNA40257.1"/>
    <property type="molecule type" value="Genomic_DNA"/>
</dbReference>
<evidence type="ECO:0000256" key="7">
    <source>
        <dbReference type="ARBA" id="ARBA00022859"/>
    </source>
</evidence>
<dbReference type="STRING" id="10195.A0A3M7SX44"/>
<dbReference type="Pfam" id="PF12906">
    <property type="entry name" value="RINGv"/>
    <property type="match status" value="1"/>
</dbReference>
<dbReference type="GO" id="GO:0005765">
    <property type="term" value="C:lysosomal membrane"/>
    <property type="evidence" value="ECO:0007669"/>
    <property type="project" value="UniProtKB-SubCell"/>
</dbReference>
<keyword evidence="7" id="KW-0391">Immunity</keyword>
<keyword evidence="11" id="KW-0812">Transmembrane</keyword>
<evidence type="ECO:0000313" key="14">
    <source>
        <dbReference type="EMBL" id="RNA40257.1"/>
    </source>
</evidence>
<protein>
    <submittedName>
        <fullName evidence="14">E3 ubiquitin-ligase MARCH1</fullName>
    </submittedName>
</protein>
<keyword evidence="6" id="KW-0862">Zinc</keyword>
<dbReference type="PROSITE" id="PS50089">
    <property type="entry name" value="ZF_RING_2"/>
    <property type="match status" value="1"/>
</dbReference>
<evidence type="ECO:0000256" key="6">
    <source>
        <dbReference type="ARBA" id="ARBA00022833"/>
    </source>
</evidence>
<dbReference type="GO" id="GO:0031901">
    <property type="term" value="C:early endosome membrane"/>
    <property type="evidence" value="ECO:0007669"/>
    <property type="project" value="UniProtKB-SubCell"/>
</dbReference>
<evidence type="ECO:0000313" key="15">
    <source>
        <dbReference type="Proteomes" id="UP000276133"/>
    </source>
</evidence>
<dbReference type="PANTHER" id="PTHR45981">
    <property type="entry name" value="LD02310P"/>
    <property type="match status" value="1"/>
</dbReference>
<evidence type="ECO:0000256" key="8">
    <source>
        <dbReference type="ARBA" id="ARBA00023329"/>
    </source>
</evidence>
<feature type="domain" description="RING-type" evidence="12">
    <location>
        <begin position="53"/>
        <end position="100"/>
    </location>
</feature>
<proteinExistence type="predicted"/>
<dbReference type="SMART" id="SM00744">
    <property type="entry name" value="RINGv"/>
    <property type="match status" value="1"/>
</dbReference>
<feature type="compositionally biased region" description="Polar residues" evidence="10">
    <location>
        <begin position="1"/>
        <end position="22"/>
    </location>
</feature>
<keyword evidence="8" id="KW-0968">Cytoplasmic vesicle</keyword>
<evidence type="ECO:0000259" key="13">
    <source>
        <dbReference type="PROSITE" id="PS51292"/>
    </source>
</evidence>
<feature type="domain" description="RING-CH-type" evidence="13">
    <location>
        <begin position="45"/>
        <end position="106"/>
    </location>
</feature>
<keyword evidence="15" id="KW-1185">Reference proteome</keyword>
<comment type="caution">
    <text evidence="14">The sequence shown here is derived from an EMBL/GenBank/DDBJ whole genome shotgun (WGS) entry which is preliminary data.</text>
</comment>
<evidence type="ECO:0000256" key="11">
    <source>
        <dbReference type="SAM" id="Phobius"/>
    </source>
</evidence>
<dbReference type="PROSITE" id="PS51292">
    <property type="entry name" value="ZF_RING_CH"/>
    <property type="match status" value="1"/>
</dbReference>
<keyword evidence="4" id="KW-0479">Metal-binding</keyword>